<accession>A0AA48GQ00</accession>
<keyword evidence="3" id="KW-0411">Iron-sulfur</keyword>
<proteinExistence type="predicted"/>
<keyword evidence="2" id="KW-0408">Iron</keyword>
<feature type="domain" description="4Fe-4S ferredoxin-type" evidence="4">
    <location>
        <begin position="283"/>
        <end position="312"/>
    </location>
</feature>
<dbReference type="InterPro" id="IPR017900">
    <property type="entry name" value="4Fe4S_Fe_S_CS"/>
</dbReference>
<dbReference type="GO" id="GO:0051536">
    <property type="term" value="F:iron-sulfur cluster binding"/>
    <property type="evidence" value="ECO:0007669"/>
    <property type="project" value="UniProtKB-KW"/>
</dbReference>
<evidence type="ECO:0000256" key="1">
    <source>
        <dbReference type="ARBA" id="ARBA00022723"/>
    </source>
</evidence>
<sequence>MSHIALKDSYLALSERLNRFPQGAPPSELLFRILETLFSPEEAALVAQLPIRPFSAAAAARIWKRPVAEAEGVLEALASRGMLLDMESEGRRTFVLPPPMAGFFEFSMMRVGNGYDQKLLAELFHAYLNEEEDFVRNLFAGGETQLGRVFVDEGPLAREPGLEVLDYERASEVVKGAAHMGVGTCYCRHKMSHLGKACDAPMDICMTFGGTAQSLVKHGIARRVDAAEGLDLLQQARERGLVQFGENVRSKVAFICNCCGCCCEALLAAKRFAWLHPVATTNVIPEVDGAACDGCGKCVTACPVEAMGLVSAGDPHRRGRRKARLDPDLCLGCGVCARACARGRIRLRPRPVRVLTPATTAHRAVVMAIERGGLQHLIFDNRAQWNHRAMAAILGAILALPPVKRALASRQMKSIYLDRLLASHPPARRD</sequence>
<dbReference type="PROSITE" id="PS00198">
    <property type="entry name" value="4FE4S_FER_1"/>
    <property type="match status" value="1"/>
</dbReference>
<dbReference type="Pfam" id="PF12838">
    <property type="entry name" value="Fer4_7"/>
    <property type="match status" value="1"/>
</dbReference>
<keyword evidence="6" id="KW-1185">Reference proteome</keyword>
<dbReference type="SUPFAM" id="SSF46548">
    <property type="entry name" value="alpha-helical ferredoxin"/>
    <property type="match status" value="1"/>
</dbReference>
<evidence type="ECO:0000313" key="5">
    <source>
        <dbReference type="EMBL" id="BDU77126.1"/>
    </source>
</evidence>
<dbReference type="AlphaFoldDB" id="A0AA48GQ00"/>
<organism evidence="5 6">
    <name type="scientific">Mesoterricola sediminis</name>
    <dbReference type="NCBI Taxonomy" id="2927980"/>
    <lineage>
        <taxon>Bacteria</taxon>
        <taxon>Pseudomonadati</taxon>
        <taxon>Acidobacteriota</taxon>
        <taxon>Holophagae</taxon>
        <taxon>Holophagales</taxon>
        <taxon>Holophagaceae</taxon>
        <taxon>Mesoterricola</taxon>
    </lineage>
</organism>
<evidence type="ECO:0000313" key="6">
    <source>
        <dbReference type="Proteomes" id="UP001228113"/>
    </source>
</evidence>
<dbReference type="InterPro" id="IPR017896">
    <property type="entry name" value="4Fe4S_Fe-S-bd"/>
</dbReference>
<dbReference type="Gene3D" id="3.30.70.20">
    <property type="match status" value="1"/>
</dbReference>
<evidence type="ECO:0000256" key="2">
    <source>
        <dbReference type="ARBA" id="ARBA00023004"/>
    </source>
</evidence>
<feature type="domain" description="4Fe-4S ferredoxin-type" evidence="4">
    <location>
        <begin position="321"/>
        <end position="350"/>
    </location>
</feature>
<evidence type="ECO:0000256" key="3">
    <source>
        <dbReference type="ARBA" id="ARBA00023014"/>
    </source>
</evidence>
<dbReference type="Proteomes" id="UP001228113">
    <property type="component" value="Chromosome"/>
</dbReference>
<dbReference type="KEGG" id="msea:METESE_20840"/>
<gene>
    <name evidence="5" type="ORF">METESE_20840</name>
</gene>
<keyword evidence="1" id="KW-0479">Metal-binding</keyword>
<dbReference type="SUPFAM" id="SSF54862">
    <property type="entry name" value="4Fe-4S ferredoxins"/>
    <property type="match status" value="1"/>
</dbReference>
<reference evidence="5" key="1">
    <citation type="journal article" date="2023" name="Int. J. Syst. Evol. Microbiol.">
        <title>Mesoterricola silvestris gen. nov., sp. nov., Mesoterricola sediminis sp. nov., Geothrix oryzae sp. nov., Geothrix edaphica sp. nov., Geothrix rubra sp. nov., and Geothrix limicola sp. nov., six novel members of Acidobacteriota isolated from soils.</title>
        <authorList>
            <person name="Itoh H."/>
            <person name="Sugisawa Y."/>
            <person name="Mise K."/>
            <person name="Xu Z."/>
            <person name="Kuniyasu M."/>
            <person name="Ushijima N."/>
            <person name="Kawano K."/>
            <person name="Kobayashi E."/>
            <person name="Shiratori Y."/>
            <person name="Masuda Y."/>
            <person name="Senoo K."/>
        </authorList>
    </citation>
    <scope>NUCLEOTIDE SEQUENCE</scope>
    <source>
        <strain evidence="5">W786</strain>
    </source>
</reference>
<protein>
    <submittedName>
        <fullName evidence="5">(Fe-S)-binding protein</fullName>
    </submittedName>
</protein>
<dbReference type="PROSITE" id="PS51379">
    <property type="entry name" value="4FE4S_FER_2"/>
    <property type="match status" value="2"/>
</dbReference>
<dbReference type="EMBL" id="AP027081">
    <property type="protein sequence ID" value="BDU77126.1"/>
    <property type="molecule type" value="Genomic_DNA"/>
</dbReference>
<name>A0AA48GQ00_9BACT</name>
<dbReference type="GO" id="GO:0046872">
    <property type="term" value="F:metal ion binding"/>
    <property type="evidence" value="ECO:0007669"/>
    <property type="project" value="UniProtKB-KW"/>
</dbReference>
<evidence type="ECO:0000259" key="4">
    <source>
        <dbReference type="PROSITE" id="PS51379"/>
    </source>
</evidence>